<evidence type="ECO:0000313" key="4">
    <source>
        <dbReference type="Proteomes" id="UP001249851"/>
    </source>
</evidence>
<feature type="domain" description="C2" evidence="2">
    <location>
        <begin position="244"/>
        <end position="376"/>
    </location>
</feature>
<dbReference type="SUPFAM" id="SSF49562">
    <property type="entry name" value="C2 domain (Calcium/lipid-binding domain, CaLB)"/>
    <property type="match status" value="2"/>
</dbReference>
<dbReference type="EMBL" id="JARQWQ010000021">
    <property type="protein sequence ID" value="KAK2564696.1"/>
    <property type="molecule type" value="Genomic_DNA"/>
</dbReference>
<dbReference type="PANTHER" id="PTHR10024:SF380">
    <property type="entry name" value="C2 DOMAIN-CONTAINING PROTEIN"/>
    <property type="match status" value="1"/>
</dbReference>
<feature type="compositionally biased region" description="Acidic residues" evidence="1">
    <location>
        <begin position="78"/>
        <end position="92"/>
    </location>
</feature>
<dbReference type="Gene3D" id="2.60.40.150">
    <property type="entry name" value="C2 domain"/>
    <property type="match status" value="2"/>
</dbReference>
<reference evidence="3" key="1">
    <citation type="journal article" date="2023" name="G3 (Bethesda)">
        <title>Whole genome assembly and annotation of the endangered Caribbean coral Acropora cervicornis.</title>
        <authorList>
            <person name="Selwyn J.D."/>
            <person name="Vollmer S.V."/>
        </authorList>
    </citation>
    <scope>NUCLEOTIDE SEQUENCE</scope>
    <source>
        <strain evidence="3">K2</strain>
    </source>
</reference>
<evidence type="ECO:0000259" key="2">
    <source>
        <dbReference type="PROSITE" id="PS50004"/>
    </source>
</evidence>
<comment type="caution">
    <text evidence="3">The sequence shown here is derived from an EMBL/GenBank/DDBJ whole genome shotgun (WGS) entry which is preliminary data.</text>
</comment>
<dbReference type="InterPro" id="IPR035892">
    <property type="entry name" value="C2_domain_sf"/>
</dbReference>
<name>A0AAD9QPE4_ACRCE</name>
<protein>
    <submittedName>
        <fullName evidence="3">Synaptotagmin-C</fullName>
    </submittedName>
</protein>
<accession>A0AAD9QPE4</accession>
<dbReference type="Proteomes" id="UP001249851">
    <property type="component" value="Unassembled WGS sequence"/>
</dbReference>
<dbReference type="Pfam" id="PF00168">
    <property type="entry name" value="C2"/>
    <property type="match status" value="2"/>
</dbReference>
<dbReference type="InterPro" id="IPR000008">
    <property type="entry name" value="C2_dom"/>
</dbReference>
<proteinExistence type="predicted"/>
<sequence>MALGVFSVLCWRRFRNLSFMEQFLDYKQVPNGTEVNETTEVIKQNGHIEEAKETGEEAGTEERVNVVSVQPQDSSVKDDDEVPYSSSDEEETIVSTVPREAMTPYDLSDSNLVEQFIPPSEANFLGRVYFSLQFDPARAILAVKLIKGEEFPQYAGDSPNVFLELKLVPAMKREILKTDIHERNANPNLNEVFEFGLPYEVVRKQNLSFTLMYMDKFSHPFPVGELSHYLDHLEMAKNQPRDLGFGQVLFSLMFMPLTRRLTIVIFKAQHLRKVKEGFPAIYVEVVMINVRKRQRKRKPTSLRTGSLFPVYNEALAFDVADANLEDIRLQVFVKQEMESSPDQVIGRVVLGTNADGPELQHWKEAMTSKKPIAQWHSLREYHYADHSINCVISPTHKSVISKQKIARFFTTSSEDEAD</sequence>
<keyword evidence="4" id="KW-1185">Reference proteome</keyword>
<dbReference type="PANTHER" id="PTHR10024">
    <property type="entry name" value="SYNAPTOTAGMIN"/>
    <property type="match status" value="1"/>
</dbReference>
<reference evidence="3" key="2">
    <citation type="journal article" date="2023" name="Science">
        <title>Genomic signatures of disease resistance in endangered staghorn corals.</title>
        <authorList>
            <person name="Vollmer S.V."/>
            <person name="Selwyn J.D."/>
            <person name="Despard B.A."/>
            <person name="Roesel C.L."/>
        </authorList>
    </citation>
    <scope>NUCLEOTIDE SEQUENCE</scope>
    <source>
        <strain evidence="3">K2</strain>
    </source>
</reference>
<evidence type="ECO:0000313" key="3">
    <source>
        <dbReference type="EMBL" id="KAK2564696.1"/>
    </source>
</evidence>
<feature type="domain" description="C2" evidence="2">
    <location>
        <begin position="124"/>
        <end position="243"/>
    </location>
</feature>
<organism evidence="3 4">
    <name type="scientific">Acropora cervicornis</name>
    <name type="common">Staghorn coral</name>
    <dbReference type="NCBI Taxonomy" id="6130"/>
    <lineage>
        <taxon>Eukaryota</taxon>
        <taxon>Metazoa</taxon>
        <taxon>Cnidaria</taxon>
        <taxon>Anthozoa</taxon>
        <taxon>Hexacorallia</taxon>
        <taxon>Scleractinia</taxon>
        <taxon>Astrocoeniina</taxon>
        <taxon>Acroporidae</taxon>
        <taxon>Acropora</taxon>
    </lineage>
</organism>
<dbReference type="PROSITE" id="PS50004">
    <property type="entry name" value="C2"/>
    <property type="match status" value="2"/>
</dbReference>
<dbReference type="SMART" id="SM00239">
    <property type="entry name" value="C2"/>
    <property type="match status" value="2"/>
</dbReference>
<gene>
    <name evidence="3" type="ORF">P5673_011373</name>
</gene>
<dbReference type="AlphaFoldDB" id="A0AAD9QPE4"/>
<feature type="compositionally biased region" description="Basic and acidic residues" evidence="1">
    <location>
        <begin position="46"/>
        <end position="64"/>
    </location>
</feature>
<evidence type="ECO:0000256" key="1">
    <source>
        <dbReference type="SAM" id="MobiDB-lite"/>
    </source>
</evidence>
<dbReference type="CDD" id="cd00276">
    <property type="entry name" value="C2B_Synaptotagmin"/>
    <property type="match status" value="1"/>
</dbReference>
<feature type="region of interest" description="Disordered" evidence="1">
    <location>
        <begin position="46"/>
        <end position="93"/>
    </location>
</feature>